<dbReference type="Proteomes" id="UP000324222">
    <property type="component" value="Unassembled WGS sequence"/>
</dbReference>
<keyword evidence="2" id="KW-1185">Reference proteome</keyword>
<name>A0A5B7D3Q0_PORTR</name>
<comment type="caution">
    <text evidence="1">The sequence shown here is derived from an EMBL/GenBank/DDBJ whole genome shotgun (WGS) entry which is preliminary data.</text>
</comment>
<dbReference type="EMBL" id="VSRR010000437">
    <property type="protein sequence ID" value="MPC15564.1"/>
    <property type="molecule type" value="Genomic_DNA"/>
</dbReference>
<accession>A0A5B7D3Q0</accession>
<organism evidence="1 2">
    <name type="scientific">Portunus trituberculatus</name>
    <name type="common">Swimming crab</name>
    <name type="synonym">Neptunus trituberculatus</name>
    <dbReference type="NCBI Taxonomy" id="210409"/>
    <lineage>
        <taxon>Eukaryota</taxon>
        <taxon>Metazoa</taxon>
        <taxon>Ecdysozoa</taxon>
        <taxon>Arthropoda</taxon>
        <taxon>Crustacea</taxon>
        <taxon>Multicrustacea</taxon>
        <taxon>Malacostraca</taxon>
        <taxon>Eumalacostraca</taxon>
        <taxon>Eucarida</taxon>
        <taxon>Decapoda</taxon>
        <taxon>Pleocyemata</taxon>
        <taxon>Brachyura</taxon>
        <taxon>Eubrachyura</taxon>
        <taxon>Portunoidea</taxon>
        <taxon>Portunidae</taxon>
        <taxon>Portuninae</taxon>
        <taxon>Portunus</taxon>
    </lineage>
</organism>
<gene>
    <name evidence="1" type="ORF">E2C01_008360</name>
</gene>
<evidence type="ECO:0000313" key="2">
    <source>
        <dbReference type="Proteomes" id="UP000324222"/>
    </source>
</evidence>
<evidence type="ECO:0000313" key="1">
    <source>
        <dbReference type="EMBL" id="MPC15564.1"/>
    </source>
</evidence>
<sequence>MKKKLRTSLVSFPKGDSKGGIGVTITTVYILSERCLPPSEWSGSVAQKYLKIWSISMNWRDSTLSRRNQRSRVQVIVFANGESVRW</sequence>
<protein>
    <submittedName>
        <fullName evidence="1">Uncharacterized protein</fullName>
    </submittedName>
</protein>
<proteinExistence type="predicted"/>
<dbReference type="AlphaFoldDB" id="A0A5B7D3Q0"/>
<reference evidence="1 2" key="1">
    <citation type="submission" date="2019-05" db="EMBL/GenBank/DDBJ databases">
        <title>Another draft genome of Portunus trituberculatus and its Hox gene families provides insights of decapod evolution.</title>
        <authorList>
            <person name="Jeong J.-H."/>
            <person name="Song I."/>
            <person name="Kim S."/>
            <person name="Choi T."/>
            <person name="Kim D."/>
            <person name="Ryu S."/>
            <person name="Kim W."/>
        </authorList>
    </citation>
    <scope>NUCLEOTIDE SEQUENCE [LARGE SCALE GENOMIC DNA]</scope>
    <source>
        <tissue evidence="1">Muscle</tissue>
    </source>
</reference>